<sequence length="1057" mass="110634">MGSRTRTALVRIEDPAGQPLGTGFLADHHGTLLTGHEVVAGHDTLHLRTFAGQTWRAGLTDITVFPGCGLALVRTKGLTCPPLPLARRTEIEPGTYVRIAAYGWREARVLGPGDGTGAAGPGQALAIGTEGAEALLESGPTAGGPVLDPVTGAVLGILGAVRDGGRPAEPRALPIPPLGPLAVLLRRNAATVPCYGRHLNPAGVLELAATTTGRSGDSGTWGERVRDPGDRPVVLVVGAPGTGRSTALAALAARRAHGPAPAPTVRLRGADLLAEDGSVADAVRRVLTRAGRIVAASGALGDPAAVTPEQAAAHGPLLILLDSPEEMPPLLAPRLTRWAAVTEEWLTAHGARMIVACRPEHAELTVPLYACAPAVVELGDLTEPEATEARRRHGVPDDAIAEADARHPLALRLLGELRTAARGDLPGRPGREEIFAAHLDLMCLRVAVRIAATRRPVPRGTAVRRLAAQVAGSVHEAARRCLGPGQGALDRASFEELFPWRTGWASAALTEALLVPAGAGYRFAHEEVADWLQGAHLDVDRALDTLVHQPAALPVPRHRIGPVLQALRRLHRDHGADGLGPRLRWLADTLADCADLADVADLAGVAGLAAGERTPGAGRAEGVWWASRLLAGVLTPLTDARPRLPVLRRLADHIGRRPEARETFAGYAVFGPEFWAGLAVPEGERLDLLRRLVVTDPPPGGAPGGPARFLDLVAERLSADPRGVQPLLCRWFSDDRDLAGMPGATVGDAAQALLHTHRGLAADDLCEALVVTAHPLAEDLLAALAEDEPAALCRAVERWAHDDGRPSRRAAAVTYGRLVAPYATGEAERATLRYAALALLARPGDRALHGPALGLLVQDPGCRDRYLPRALADPGVPADALAAALATHPEPGPVLDALRARLDGPEPAAVLRALAAVDTPRIARQAAALVAGYAERHPEGAELVADFVDRRLEAGPETRCVLHPLVVGLLALPAPRAALGPVLEAPGTGASRFLRRELRAVRDAGPEPRGEVAPEARGGADGPVDPDVRAVAPSPRRAPRRTEHHADADAAACSWQS</sequence>
<keyword evidence="3" id="KW-1185">Reference proteome</keyword>
<name>A0A160P467_STRLU</name>
<organism evidence="2 3">
    <name type="scientific">Streptomyces laurentii</name>
    <dbReference type="NCBI Taxonomy" id="39478"/>
    <lineage>
        <taxon>Bacteria</taxon>
        <taxon>Bacillati</taxon>
        <taxon>Actinomycetota</taxon>
        <taxon>Actinomycetes</taxon>
        <taxon>Kitasatosporales</taxon>
        <taxon>Streptomycetaceae</taxon>
        <taxon>Streptomyces</taxon>
    </lineage>
</organism>
<feature type="compositionally biased region" description="Basic and acidic residues" evidence="1">
    <location>
        <begin position="1001"/>
        <end position="1014"/>
    </location>
</feature>
<reference evidence="2 3" key="1">
    <citation type="journal article" date="2016" name="Genome Announc.">
        <title>Complete Genome Sequence of Thiostrepton-Producing Streptomyces laurentii ATCC 31255.</title>
        <authorList>
            <person name="Doi K."/>
            <person name="Fujino Y."/>
            <person name="Nagayoshi Y."/>
            <person name="Ohshima T."/>
            <person name="Ogata S."/>
        </authorList>
    </citation>
    <scope>NUCLEOTIDE SEQUENCE [LARGE SCALE GENOMIC DNA]</scope>
    <source>
        <strain evidence="2 3">ATCC 31255</strain>
    </source>
</reference>
<dbReference type="SUPFAM" id="SSF50494">
    <property type="entry name" value="Trypsin-like serine proteases"/>
    <property type="match status" value="1"/>
</dbReference>
<dbReference type="InterPro" id="IPR043504">
    <property type="entry name" value="Peptidase_S1_PA_chymotrypsin"/>
</dbReference>
<gene>
    <name evidence="2" type="ORF">SLA_5574</name>
</gene>
<accession>A0A160P467</accession>
<proteinExistence type="predicted"/>
<evidence type="ECO:0000313" key="2">
    <source>
        <dbReference type="EMBL" id="BAU86447.1"/>
    </source>
</evidence>
<evidence type="ECO:0000313" key="3">
    <source>
        <dbReference type="Proteomes" id="UP000217676"/>
    </source>
</evidence>
<dbReference type="InterPro" id="IPR009003">
    <property type="entry name" value="Peptidase_S1_PA"/>
</dbReference>
<dbReference type="Pfam" id="PF13365">
    <property type="entry name" value="Trypsin_2"/>
    <property type="match status" value="1"/>
</dbReference>
<evidence type="ECO:0000256" key="1">
    <source>
        <dbReference type="SAM" id="MobiDB-lite"/>
    </source>
</evidence>
<dbReference type="EMBL" id="AP017424">
    <property type="protein sequence ID" value="BAU86447.1"/>
    <property type="molecule type" value="Genomic_DNA"/>
</dbReference>
<dbReference type="KEGG" id="slau:SLA_5574"/>
<dbReference type="Gene3D" id="2.40.10.10">
    <property type="entry name" value="Trypsin-like serine proteases"/>
    <property type="match status" value="1"/>
</dbReference>
<dbReference type="Proteomes" id="UP000217676">
    <property type="component" value="Chromosome"/>
</dbReference>
<dbReference type="AlphaFoldDB" id="A0A160P467"/>
<feature type="region of interest" description="Disordered" evidence="1">
    <location>
        <begin position="1001"/>
        <end position="1057"/>
    </location>
</feature>
<dbReference type="SUPFAM" id="SSF52540">
    <property type="entry name" value="P-loop containing nucleoside triphosphate hydrolases"/>
    <property type="match status" value="1"/>
</dbReference>
<protein>
    <recommendedName>
        <fullName evidence="4">Large Pro/Ala/Gly-rich protein</fullName>
    </recommendedName>
</protein>
<dbReference type="InterPro" id="IPR027417">
    <property type="entry name" value="P-loop_NTPase"/>
</dbReference>
<evidence type="ECO:0008006" key="4">
    <source>
        <dbReference type="Google" id="ProtNLM"/>
    </source>
</evidence>